<dbReference type="RefSeq" id="WP_054182619.1">
    <property type="nucleotide sequence ID" value="NZ_CP034998.1"/>
</dbReference>
<protein>
    <submittedName>
        <fullName evidence="1">Uncharacterized protein</fullName>
    </submittedName>
</protein>
<accession>A0AAE5TYG0</accession>
<evidence type="ECO:0000313" key="1">
    <source>
        <dbReference type="EMBL" id="QAS79050.1"/>
    </source>
</evidence>
<gene>
    <name evidence="1" type="ORF">CO657_13670</name>
</gene>
<dbReference type="KEGG" id="rad:CO657_13670"/>
<dbReference type="Proteomes" id="UP000220927">
    <property type="component" value="Chromosome"/>
</dbReference>
<name>A0AAE5TYG0_9HYPH</name>
<reference evidence="1 2" key="1">
    <citation type="submission" date="2019-01" db="EMBL/GenBank/DDBJ databases">
        <title>Genomic insights into the origins and evolution of symbiotic genes in the Phaseolus vulgaris microsymbionts.</title>
        <authorList>
            <person name="Tong W."/>
        </authorList>
    </citation>
    <scope>NUCLEOTIDE SEQUENCE [LARGE SCALE GENOMIC DNA]</scope>
    <source>
        <strain evidence="1 2">FH23</strain>
    </source>
</reference>
<proteinExistence type="predicted"/>
<dbReference type="EMBL" id="CP034998">
    <property type="protein sequence ID" value="QAS79050.1"/>
    <property type="molecule type" value="Genomic_DNA"/>
</dbReference>
<sequence>MTLIASFKWRQTYFAFGDTLVTTPKKTYEDTPIPTRDLPNETEQLDGSGRWVAGLARKVFTIGPHIVFGWSGPMANFEHALRYLYASGLYDHRSLPELQNILSEAGLPRDQDSAWFIDAFTSDRGLVEFSHNMKRVAQEESGGILVAGSGARTFREMLNLDSAAETDGLTFFKRTIAAQARFLLGQQRQGRHLDHAFGGAFEFIGSENGSFVNLDRVLIVFRDYWDVGEQNDVRKDVDNVSLVGNTFSKIDAAYYVSHIDDTLVVDRWFPGSHKMFAAPRPFDDQLPSLGETSWCGVDQVLEVLTHYTGNRSSVFDRIPDEYDFEVIGEAPRVTFPMSLPVDLESALREHISQEA</sequence>
<evidence type="ECO:0000313" key="2">
    <source>
        <dbReference type="Proteomes" id="UP000220927"/>
    </source>
</evidence>
<keyword evidence="2" id="KW-1185">Reference proteome</keyword>
<organism evidence="1 2">
    <name type="scientific">Rhizobium acidisoli</name>
    <dbReference type="NCBI Taxonomy" id="1538158"/>
    <lineage>
        <taxon>Bacteria</taxon>
        <taxon>Pseudomonadati</taxon>
        <taxon>Pseudomonadota</taxon>
        <taxon>Alphaproteobacteria</taxon>
        <taxon>Hyphomicrobiales</taxon>
        <taxon>Rhizobiaceae</taxon>
        <taxon>Rhizobium/Agrobacterium group</taxon>
        <taxon>Rhizobium</taxon>
    </lineage>
</organism>
<dbReference type="AlphaFoldDB" id="A0AAE5TYG0"/>